<keyword evidence="2" id="KW-1133">Transmembrane helix</keyword>
<feature type="coiled-coil region" evidence="1">
    <location>
        <begin position="87"/>
        <end position="118"/>
    </location>
</feature>
<dbReference type="EMBL" id="AP025943">
    <property type="protein sequence ID" value="BDL43344.1"/>
    <property type="molecule type" value="Genomic_DNA"/>
</dbReference>
<evidence type="ECO:0000313" key="3">
    <source>
        <dbReference type="EMBL" id="BDL43344.1"/>
    </source>
</evidence>
<evidence type="ECO:0000313" key="4">
    <source>
        <dbReference type="Proteomes" id="UP001062263"/>
    </source>
</evidence>
<keyword evidence="2" id="KW-0812">Transmembrane</keyword>
<organism evidence="3 4">
    <name type="scientific">Akkermansia biwaensis</name>
    <dbReference type="NCBI Taxonomy" id="2946555"/>
    <lineage>
        <taxon>Bacteria</taxon>
        <taxon>Pseudomonadati</taxon>
        <taxon>Verrucomicrobiota</taxon>
        <taxon>Verrucomicrobiia</taxon>
        <taxon>Verrucomicrobiales</taxon>
        <taxon>Akkermansiaceae</taxon>
        <taxon>Akkermansia</taxon>
    </lineage>
</organism>
<proteinExistence type="predicted"/>
<accession>A0ABM7ZF11</accession>
<sequence length="118" mass="12730">MLAVVLPWFGMMAALIGILLAVVSIVCAIIAVCKKATMFGIIMIVVGMIAGGIATGGYLFSVAKDLNLVDQGKIQVEFAKKIEAAQKAGDLKKVEELKKEQQEALEQYSQNLQKKFAK</sequence>
<feature type="transmembrane region" description="Helical" evidence="2">
    <location>
        <begin position="6"/>
        <end position="32"/>
    </location>
</feature>
<feature type="transmembrane region" description="Helical" evidence="2">
    <location>
        <begin position="39"/>
        <end position="60"/>
    </location>
</feature>
<evidence type="ECO:0000256" key="2">
    <source>
        <dbReference type="SAM" id="Phobius"/>
    </source>
</evidence>
<keyword evidence="2" id="KW-0472">Membrane</keyword>
<gene>
    <name evidence="3" type="ORF">Abiwalacus_09180</name>
</gene>
<keyword evidence="4" id="KW-1185">Reference proteome</keyword>
<protein>
    <submittedName>
        <fullName evidence="3">Uncharacterized protein</fullName>
    </submittedName>
</protein>
<name>A0ABM7ZF11_9BACT</name>
<reference evidence="3" key="1">
    <citation type="submission" date="2022-06" db="EMBL/GenBank/DDBJ databases">
        <title>Akkermansia biwalacus sp. nov., an anaerobic mucin-degrading bacterium isolated from human intestine.</title>
        <authorList>
            <person name="Kobayashi Y."/>
            <person name="Inoue S."/>
            <person name="Kawahara T."/>
            <person name="Kohda N."/>
        </authorList>
    </citation>
    <scope>NUCLEOTIDE SEQUENCE</scope>
    <source>
        <strain evidence="3">WON2089</strain>
    </source>
</reference>
<keyword evidence="1" id="KW-0175">Coiled coil</keyword>
<evidence type="ECO:0000256" key="1">
    <source>
        <dbReference type="SAM" id="Coils"/>
    </source>
</evidence>
<dbReference type="Proteomes" id="UP001062263">
    <property type="component" value="Chromosome"/>
</dbReference>